<accession>A0A7J7G7P3</accession>
<name>A0A7J7G7P3_CAMSI</name>
<dbReference type="AlphaFoldDB" id="A0A7J7G7P3"/>
<evidence type="ECO:0000256" key="4">
    <source>
        <dbReference type="PROSITE-ProRule" id="PRU00283"/>
    </source>
</evidence>
<keyword evidence="1" id="KW-0493">Microtubule</keyword>
<dbReference type="EMBL" id="JACBKZ010000013">
    <property type="protein sequence ID" value="KAF5935344.1"/>
    <property type="molecule type" value="Genomic_DNA"/>
</dbReference>
<evidence type="ECO:0000313" key="6">
    <source>
        <dbReference type="EMBL" id="KAF5935344.1"/>
    </source>
</evidence>
<dbReference type="GO" id="GO:0008017">
    <property type="term" value="F:microtubule binding"/>
    <property type="evidence" value="ECO:0007669"/>
    <property type="project" value="InterPro"/>
</dbReference>
<reference evidence="7" key="1">
    <citation type="journal article" date="2020" name="Nat. Commun.">
        <title>Genome assembly of wild tea tree DASZ reveals pedigree and selection history of tea varieties.</title>
        <authorList>
            <person name="Zhang W."/>
            <person name="Zhang Y."/>
            <person name="Qiu H."/>
            <person name="Guo Y."/>
            <person name="Wan H."/>
            <person name="Zhang X."/>
            <person name="Scossa F."/>
            <person name="Alseekh S."/>
            <person name="Zhang Q."/>
            <person name="Wang P."/>
            <person name="Xu L."/>
            <person name="Schmidt M.H."/>
            <person name="Jia X."/>
            <person name="Li D."/>
            <person name="Zhu A."/>
            <person name="Guo F."/>
            <person name="Chen W."/>
            <person name="Ni D."/>
            <person name="Usadel B."/>
            <person name="Fernie A.R."/>
            <person name="Wen W."/>
        </authorList>
    </citation>
    <scope>NUCLEOTIDE SEQUENCE [LARGE SCALE GENOMIC DNA]</scope>
    <source>
        <strain evidence="7">cv. G240</strain>
    </source>
</reference>
<evidence type="ECO:0000256" key="2">
    <source>
        <dbReference type="ARBA" id="ARBA00023054"/>
    </source>
</evidence>
<dbReference type="GO" id="GO:0007018">
    <property type="term" value="P:microtubule-based movement"/>
    <property type="evidence" value="ECO:0007669"/>
    <property type="project" value="InterPro"/>
</dbReference>
<dbReference type="Proteomes" id="UP000593564">
    <property type="component" value="Unassembled WGS sequence"/>
</dbReference>
<keyword evidence="3" id="KW-0505">Motor protein</keyword>
<dbReference type="SUPFAM" id="SSF52540">
    <property type="entry name" value="P-loop containing nucleoside triphosphate hydrolases"/>
    <property type="match status" value="1"/>
</dbReference>
<dbReference type="InterPro" id="IPR027640">
    <property type="entry name" value="Kinesin-like_fam"/>
</dbReference>
<proteinExistence type="inferred from homology"/>
<dbReference type="GO" id="GO:0003777">
    <property type="term" value="F:microtubule motor activity"/>
    <property type="evidence" value="ECO:0007669"/>
    <property type="project" value="InterPro"/>
</dbReference>
<gene>
    <name evidence="6" type="ORF">HYC85_026473</name>
</gene>
<evidence type="ECO:0000256" key="1">
    <source>
        <dbReference type="ARBA" id="ARBA00022701"/>
    </source>
</evidence>
<comment type="caution">
    <text evidence="4">Lacks conserved residue(s) required for the propagation of feature annotation.</text>
</comment>
<sequence>MFRFVASVFRTAVASTTVGSLFVLYGDGEPTDNSARFYKWFSELRLSLLKTTQGYPMEFPLIAWRVRGHIPYRDSKLTRILQPALGGNAKTSIICTLAPEEVDFDRCCLTEATKIRDRGNHTKHEINALGNNK</sequence>
<dbReference type="InterPro" id="IPR001752">
    <property type="entry name" value="Kinesin_motor_dom"/>
</dbReference>
<organism evidence="6 7">
    <name type="scientific">Camellia sinensis</name>
    <name type="common">Tea plant</name>
    <name type="synonym">Thea sinensis</name>
    <dbReference type="NCBI Taxonomy" id="4442"/>
    <lineage>
        <taxon>Eukaryota</taxon>
        <taxon>Viridiplantae</taxon>
        <taxon>Streptophyta</taxon>
        <taxon>Embryophyta</taxon>
        <taxon>Tracheophyta</taxon>
        <taxon>Spermatophyta</taxon>
        <taxon>Magnoliopsida</taxon>
        <taxon>eudicotyledons</taxon>
        <taxon>Gunneridae</taxon>
        <taxon>Pentapetalae</taxon>
        <taxon>asterids</taxon>
        <taxon>Ericales</taxon>
        <taxon>Theaceae</taxon>
        <taxon>Camellia</taxon>
    </lineage>
</organism>
<evidence type="ECO:0000313" key="7">
    <source>
        <dbReference type="Proteomes" id="UP000593564"/>
    </source>
</evidence>
<comment type="similarity">
    <text evidence="4">Belongs to the TRAFAC class myosin-kinesin ATPase superfamily. Kinesin family.</text>
</comment>
<keyword evidence="2" id="KW-0175">Coiled coil</keyword>
<dbReference type="InterPro" id="IPR027417">
    <property type="entry name" value="P-loop_NTPase"/>
</dbReference>
<dbReference type="GO" id="GO:0005524">
    <property type="term" value="F:ATP binding"/>
    <property type="evidence" value="ECO:0007669"/>
    <property type="project" value="InterPro"/>
</dbReference>
<protein>
    <recommendedName>
        <fullName evidence="5">Kinesin motor domain-containing protein</fullName>
    </recommendedName>
</protein>
<feature type="domain" description="Kinesin motor" evidence="5">
    <location>
        <begin position="1"/>
        <end position="118"/>
    </location>
</feature>
<keyword evidence="7" id="KW-1185">Reference proteome</keyword>
<evidence type="ECO:0000259" key="5">
    <source>
        <dbReference type="PROSITE" id="PS50067"/>
    </source>
</evidence>
<dbReference type="PANTHER" id="PTHR47968:SF36">
    <property type="entry name" value="KINESIN HEAVY CHAIN ISOFORM X1"/>
    <property type="match status" value="1"/>
</dbReference>
<comment type="caution">
    <text evidence="6">The sequence shown here is derived from an EMBL/GenBank/DDBJ whole genome shotgun (WGS) entry which is preliminary data.</text>
</comment>
<dbReference type="PROSITE" id="PS50067">
    <property type="entry name" value="KINESIN_MOTOR_2"/>
    <property type="match status" value="1"/>
</dbReference>
<dbReference type="Pfam" id="PF00225">
    <property type="entry name" value="Kinesin"/>
    <property type="match status" value="1"/>
</dbReference>
<dbReference type="Gene3D" id="1.20.58.1980">
    <property type="match status" value="1"/>
</dbReference>
<dbReference type="PANTHER" id="PTHR47968">
    <property type="entry name" value="CENTROMERE PROTEIN E"/>
    <property type="match status" value="1"/>
</dbReference>
<evidence type="ECO:0000256" key="3">
    <source>
        <dbReference type="ARBA" id="ARBA00023175"/>
    </source>
</evidence>
<reference evidence="6 7" key="2">
    <citation type="submission" date="2020-07" db="EMBL/GenBank/DDBJ databases">
        <title>Genome assembly of wild tea tree DASZ reveals pedigree and selection history of tea varieties.</title>
        <authorList>
            <person name="Zhang W."/>
        </authorList>
    </citation>
    <scope>NUCLEOTIDE SEQUENCE [LARGE SCALE GENOMIC DNA]</scope>
    <source>
        <strain evidence="7">cv. G240</strain>
        <tissue evidence="6">Leaf</tissue>
    </source>
</reference>
<dbReference type="GO" id="GO:0005874">
    <property type="term" value="C:microtubule"/>
    <property type="evidence" value="ECO:0007669"/>
    <property type="project" value="UniProtKB-KW"/>
</dbReference>